<proteinExistence type="predicted"/>
<reference evidence="1 2" key="2">
    <citation type="submission" date="2018-03" db="EMBL/GenBank/DDBJ databases">
        <authorList>
            <person name="Keele B.F."/>
        </authorList>
    </citation>
    <scope>NUCLEOTIDE SEQUENCE [LARGE SCALE GENOMIC DNA]</scope>
    <source>
        <strain evidence="1 2">CCALA 016</strain>
    </source>
</reference>
<protein>
    <recommendedName>
        <fullName evidence="3">PepSY domain-containing protein</fullName>
    </recommendedName>
</protein>
<dbReference type="RefSeq" id="WP_106456600.1">
    <property type="nucleotide sequence ID" value="NZ_PXOH01000007.1"/>
</dbReference>
<evidence type="ECO:0000313" key="1">
    <source>
        <dbReference type="EMBL" id="PSF37736.1"/>
    </source>
</evidence>
<name>A0A2T1LZG7_9CHRO</name>
<gene>
    <name evidence="1" type="ORF">C7H19_09315</name>
</gene>
<organism evidence="1 2">
    <name type="scientific">Aphanothece hegewaldii CCALA 016</name>
    <dbReference type="NCBI Taxonomy" id="2107694"/>
    <lineage>
        <taxon>Bacteria</taxon>
        <taxon>Bacillati</taxon>
        <taxon>Cyanobacteriota</taxon>
        <taxon>Cyanophyceae</taxon>
        <taxon>Oscillatoriophycideae</taxon>
        <taxon>Chroococcales</taxon>
        <taxon>Aphanothecaceae</taxon>
        <taxon>Aphanothece</taxon>
    </lineage>
</organism>
<sequence>MRKEEMLYLNKIMKKRIIFPLNYLSVSFLLLMSWSSVAYGAVDRDATPEEIAKVDNALKEAGCSSFDDVDFYYSLNLFKADDVMCNDGKKYDVYLDKNFKIVSKREDLD</sequence>
<dbReference type="OrthoDB" id="583390at2"/>
<reference evidence="1 2" key="1">
    <citation type="submission" date="2018-03" db="EMBL/GenBank/DDBJ databases">
        <title>The ancient ancestry and fast evolution of plastids.</title>
        <authorList>
            <person name="Moore K.R."/>
            <person name="Magnabosco C."/>
            <person name="Momper L."/>
            <person name="Gold D.A."/>
            <person name="Bosak T."/>
            <person name="Fournier G.P."/>
        </authorList>
    </citation>
    <scope>NUCLEOTIDE SEQUENCE [LARGE SCALE GENOMIC DNA]</scope>
    <source>
        <strain evidence="1 2">CCALA 016</strain>
    </source>
</reference>
<dbReference type="Proteomes" id="UP000239001">
    <property type="component" value="Unassembled WGS sequence"/>
</dbReference>
<evidence type="ECO:0008006" key="3">
    <source>
        <dbReference type="Google" id="ProtNLM"/>
    </source>
</evidence>
<dbReference type="AlphaFoldDB" id="A0A2T1LZG7"/>
<comment type="caution">
    <text evidence="1">The sequence shown here is derived from an EMBL/GenBank/DDBJ whole genome shotgun (WGS) entry which is preliminary data.</text>
</comment>
<dbReference type="EMBL" id="PXOH01000007">
    <property type="protein sequence ID" value="PSF37736.1"/>
    <property type="molecule type" value="Genomic_DNA"/>
</dbReference>
<evidence type="ECO:0000313" key="2">
    <source>
        <dbReference type="Proteomes" id="UP000239001"/>
    </source>
</evidence>
<keyword evidence="2" id="KW-1185">Reference proteome</keyword>
<accession>A0A2T1LZG7</accession>